<evidence type="ECO:0000313" key="1">
    <source>
        <dbReference type="EMBL" id="RHN38712.1"/>
    </source>
</evidence>
<reference evidence="1" key="1">
    <citation type="journal article" date="2018" name="Nat. Plants">
        <title>Whole-genome landscape of Medicago truncatula symbiotic genes.</title>
        <authorList>
            <person name="Pecrix Y."/>
            <person name="Gamas P."/>
            <person name="Carrere S."/>
        </authorList>
    </citation>
    <scope>NUCLEOTIDE SEQUENCE</scope>
    <source>
        <tissue evidence="1">Leaves</tissue>
    </source>
</reference>
<proteinExistence type="predicted"/>
<gene>
    <name evidence="1" type="ORF">MtrunA17_Chr8g0336141</name>
</gene>
<accession>A0A396GAD6</accession>
<dbReference type="EMBL" id="PSQE01000008">
    <property type="protein sequence ID" value="RHN38712.1"/>
    <property type="molecule type" value="Genomic_DNA"/>
</dbReference>
<comment type="caution">
    <text evidence="1">The sequence shown here is derived from an EMBL/GenBank/DDBJ whole genome shotgun (WGS) entry which is preliminary data.</text>
</comment>
<sequence length="142" mass="15696">MFGWTWLLACGWFKFWICRFFIEPCLVCGRSTVSGCFLLYAGGKGSSLVFLFFVAVRGGLRCCVYVFGSYPSIVVFKRSISSCAQFFFYFVLCSVKGLGSRLVRSPSAFWWFNFFLGSVSVGCRGGACVVSSWLLGCGCVLG</sequence>
<dbReference type="AlphaFoldDB" id="A0A396GAD6"/>
<name>A0A396GAD6_MEDTR</name>
<protein>
    <submittedName>
        <fullName evidence="1">Uncharacterized protein</fullName>
    </submittedName>
</protein>
<dbReference type="Gramene" id="rna44673">
    <property type="protein sequence ID" value="RHN38712.1"/>
    <property type="gene ID" value="gene44673"/>
</dbReference>
<organism evidence="1">
    <name type="scientific">Medicago truncatula</name>
    <name type="common">Barrel medic</name>
    <name type="synonym">Medicago tribuloides</name>
    <dbReference type="NCBI Taxonomy" id="3880"/>
    <lineage>
        <taxon>Eukaryota</taxon>
        <taxon>Viridiplantae</taxon>
        <taxon>Streptophyta</taxon>
        <taxon>Embryophyta</taxon>
        <taxon>Tracheophyta</taxon>
        <taxon>Spermatophyta</taxon>
        <taxon>Magnoliopsida</taxon>
        <taxon>eudicotyledons</taxon>
        <taxon>Gunneridae</taxon>
        <taxon>Pentapetalae</taxon>
        <taxon>rosids</taxon>
        <taxon>fabids</taxon>
        <taxon>Fabales</taxon>
        <taxon>Fabaceae</taxon>
        <taxon>Papilionoideae</taxon>
        <taxon>50 kb inversion clade</taxon>
        <taxon>NPAAA clade</taxon>
        <taxon>Hologalegina</taxon>
        <taxon>IRL clade</taxon>
        <taxon>Trifolieae</taxon>
        <taxon>Medicago</taxon>
    </lineage>
</organism>
<dbReference type="Proteomes" id="UP000265566">
    <property type="component" value="Chromosome 8"/>
</dbReference>